<dbReference type="eggNOG" id="COG2121">
    <property type="taxonomic scope" value="Bacteria"/>
</dbReference>
<gene>
    <name evidence="2" type="ordered locus">DP2764</name>
</gene>
<dbReference type="AlphaFoldDB" id="Q6AJI7"/>
<dbReference type="HOGENOM" id="CLU_086327_1_0_7"/>
<protein>
    <recommendedName>
        <fullName evidence="1">DUF374 domain-containing protein</fullName>
    </recommendedName>
</protein>
<proteinExistence type="predicted"/>
<dbReference type="Proteomes" id="UP000000602">
    <property type="component" value="Chromosome"/>
</dbReference>
<reference evidence="3" key="1">
    <citation type="journal article" date="2004" name="Environ. Microbiol.">
        <title>The genome of Desulfotalea psychrophila, a sulfate-reducing bacterium from permanently cold Arctic sediments.</title>
        <authorList>
            <person name="Rabus R."/>
            <person name="Ruepp A."/>
            <person name="Frickey T."/>
            <person name="Rattei T."/>
            <person name="Fartmann B."/>
            <person name="Stark M."/>
            <person name="Bauer M."/>
            <person name="Zibat A."/>
            <person name="Lombardot T."/>
            <person name="Becker I."/>
            <person name="Amann J."/>
            <person name="Gellner K."/>
            <person name="Teeling H."/>
            <person name="Leuschner W.D."/>
            <person name="Gloeckner F.-O."/>
            <person name="Lupas A.N."/>
            <person name="Amann R."/>
            <person name="Klenk H.-P."/>
        </authorList>
    </citation>
    <scope>NUCLEOTIDE SEQUENCE [LARGE SCALE GENOMIC DNA]</scope>
    <source>
        <strain evidence="3">DSM 12343 / LSv54</strain>
    </source>
</reference>
<name>Q6AJI7_DESPS</name>
<evidence type="ECO:0000259" key="1">
    <source>
        <dbReference type="Pfam" id="PF04028"/>
    </source>
</evidence>
<evidence type="ECO:0000313" key="2">
    <source>
        <dbReference type="EMBL" id="CAG37493.1"/>
    </source>
</evidence>
<keyword evidence="3" id="KW-1185">Reference proteome</keyword>
<organism evidence="2 3">
    <name type="scientific">Desulfotalea psychrophila (strain LSv54 / DSM 12343)</name>
    <dbReference type="NCBI Taxonomy" id="177439"/>
    <lineage>
        <taxon>Bacteria</taxon>
        <taxon>Pseudomonadati</taxon>
        <taxon>Thermodesulfobacteriota</taxon>
        <taxon>Desulfobulbia</taxon>
        <taxon>Desulfobulbales</taxon>
        <taxon>Desulfocapsaceae</taxon>
        <taxon>Desulfotalea</taxon>
    </lineage>
</organism>
<dbReference type="Pfam" id="PF04028">
    <property type="entry name" value="DUF374"/>
    <property type="match status" value="1"/>
</dbReference>
<dbReference type="EMBL" id="CR522870">
    <property type="protein sequence ID" value="CAG37493.1"/>
    <property type="molecule type" value="Genomic_DNA"/>
</dbReference>
<dbReference type="STRING" id="177439.DP2764"/>
<sequence length="226" mass="25215">MREEKEKLSKRIVKYCVPKLASWLLRLWFATCRVKVHGSQYRETSLDSGQNVVGLFWHYSILFILSQLRNDSATVMVSASSDGDYIASLAELLGYKTARGSHNSGGMRALKHVLRDVKNGGSAGIVADGSQGPALKVQSGGVLIASRTGAPMLPLAWSASSYIVFNSWDRMALPRPFSRVDFFYGEPLYVPAKLTGEELEHWRLLFERRLLDLYGTAWQLYGQAGH</sequence>
<dbReference type="RefSeq" id="WP_011190005.1">
    <property type="nucleotide sequence ID" value="NC_006138.1"/>
</dbReference>
<feature type="domain" description="DUF374" evidence="1">
    <location>
        <begin position="69"/>
        <end position="134"/>
    </location>
</feature>
<dbReference type="KEGG" id="dps:DP2764"/>
<accession>Q6AJI7</accession>
<evidence type="ECO:0000313" key="3">
    <source>
        <dbReference type="Proteomes" id="UP000000602"/>
    </source>
</evidence>
<dbReference type="CDD" id="cd07983">
    <property type="entry name" value="LPLAT_DUF374-like"/>
    <property type="match status" value="1"/>
</dbReference>
<dbReference type="InterPro" id="IPR007172">
    <property type="entry name" value="DUF374"/>
</dbReference>